<keyword evidence="2" id="KW-1185">Reference proteome</keyword>
<organism evidence="1 2">
    <name type="scientific">Holothuria leucospilota</name>
    <name type="common">Black long sea cucumber</name>
    <name type="synonym">Mertensiothuria leucospilota</name>
    <dbReference type="NCBI Taxonomy" id="206669"/>
    <lineage>
        <taxon>Eukaryota</taxon>
        <taxon>Metazoa</taxon>
        <taxon>Echinodermata</taxon>
        <taxon>Eleutherozoa</taxon>
        <taxon>Echinozoa</taxon>
        <taxon>Holothuroidea</taxon>
        <taxon>Aspidochirotacea</taxon>
        <taxon>Aspidochirotida</taxon>
        <taxon>Holothuriidae</taxon>
        <taxon>Holothuria</taxon>
    </lineage>
</organism>
<accession>A0A9Q1C5J6</accession>
<proteinExistence type="predicted"/>
<dbReference type="EMBL" id="JAIZAY010000007">
    <property type="protein sequence ID" value="KAJ8038559.1"/>
    <property type="molecule type" value="Genomic_DNA"/>
</dbReference>
<dbReference type="AlphaFoldDB" id="A0A9Q1C5J6"/>
<protein>
    <submittedName>
        <fullName evidence="1">Uncharacterized protein</fullName>
    </submittedName>
</protein>
<dbReference type="Proteomes" id="UP001152320">
    <property type="component" value="Chromosome 7"/>
</dbReference>
<evidence type="ECO:0000313" key="2">
    <source>
        <dbReference type="Proteomes" id="UP001152320"/>
    </source>
</evidence>
<gene>
    <name evidence="1" type="ORF">HOLleu_16014</name>
</gene>
<reference evidence="1" key="1">
    <citation type="submission" date="2021-10" db="EMBL/GenBank/DDBJ databases">
        <title>Tropical sea cucumber genome reveals ecological adaptation and Cuvierian tubules defense mechanism.</title>
        <authorList>
            <person name="Chen T."/>
        </authorList>
    </citation>
    <scope>NUCLEOTIDE SEQUENCE</scope>
    <source>
        <strain evidence="1">Nanhai2018</strain>
        <tissue evidence="1">Muscle</tissue>
    </source>
</reference>
<evidence type="ECO:0000313" key="1">
    <source>
        <dbReference type="EMBL" id="KAJ8038559.1"/>
    </source>
</evidence>
<comment type="caution">
    <text evidence="1">The sequence shown here is derived from an EMBL/GenBank/DDBJ whole genome shotgun (WGS) entry which is preliminary data.</text>
</comment>
<sequence>MAESQEQRDFIIKPLRELATKLYPYVGEKHVYLLTHLLELDRRSIEQSKCPLLAFMEDAEETGRIASNNVIA</sequence>
<name>A0A9Q1C5J6_HOLLE</name>